<comment type="caution">
    <text evidence="11">The sequence shown here is derived from an EMBL/GenBank/DDBJ whole genome shotgun (WGS) entry which is preliminary data.</text>
</comment>
<feature type="compositionally biased region" description="Basic and acidic residues" evidence="8">
    <location>
        <begin position="270"/>
        <end position="285"/>
    </location>
</feature>
<evidence type="ECO:0000256" key="5">
    <source>
        <dbReference type="ARBA" id="ARBA00023242"/>
    </source>
</evidence>
<dbReference type="PANTHER" id="PTHR13383:SF11">
    <property type="entry name" value="RIBONUCLEASE H2 SUBUNIT B"/>
    <property type="match status" value="1"/>
</dbReference>
<dbReference type="Gene3D" id="1.10.20.120">
    <property type="match status" value="1"/>
</dbReference>
<feature type="region of interest" description="Disordered" evidence="8">
    <location>
        <begin position="255"/>
        <end position="312"/>
    </location>
</feature>
<dbReference type="PANTHER" id="PTHR13383">
    <property type="entry name" value="RIBONUCLEASE H2 SUBUNIT B"/>
    <property type="match status" value="1"/>
</dbReference>
<keyword evidence="12" id="KW-1185">Reference proteome</keyword>
<reference evidence="11 12" key="1">
    <citation type="submission" date="2020-04" db="EMBL/GenBank/DDBJ databases">
        <authorList>
            <person name="Alioto T."/>
            <person name="Alioto T."/>
            <person name="Gomez Garrido J."/>
        </authorList>
    </citation>
    <scope>NUCLEOTIDE SEQUENCE [LARGE SCALE GENOMIC DNA]</scope>
</reference>
<organism evidence="11 12">
    <name type="scientific">Cloeon dipterum</name>
    <dbReference type="NCBI Taxonomy" id="197152"/>
    <lineage>
        <taxon>Eukaryota</taxon>
        <taxon>Metazoa</taxon>
        <taxon>Ecdysozoa</taxon>
        <taxon>Arthropoda</taxon>
        <taxon>Hexapoda</taxon>
        <taxon>Insecta</taxon>
        <taxon>Pterygota</taxon>
        <taxon>Palaeoptera</taxon>
        <taxon>Ephemeroptera</taxon>
        <taxon>Pisciforma</taxon>
        <taxon>Baetidae</taxon>
        <taxon>Cloeon</taxon>
    </lineage>
</organism>
<dbReference type="Proteomes" id="UP000494165">
    <property type="component" value="Unassembled WGS sequence"/>
</dbReference>
<dbReference type="GO" id="GO:0032299">
    <property type="term" value="C:ribonuclease H2 complex"/>
    <property type="evidence" value="ECO:0007669"/>
    <property type="project" value="InterPro"/>
</dbReference>
<evidence type="ECO:0000256" key="8">
    <source>
        <dbReference type="SAM" id="MobiDB-lite"/>
    </source>
</evidence>
<evidence type="ECO:0000256" key="7">
    <source>
        <dbReference type="ARBA" id="ARBA00033464"/>
    </source>
</evidence>
<comment type="subcellular location">
    <subcellularLocation>
        <location evidence="1">Nucleus</location>
    </subcellularLocation>
</comment>
<dbReference type="CDD" id="cd09270">
    <property type="entry name" value="RNase_H2-B"/>
    <property type="match status" value="1"/>
</dbReference>
<feature type="compositionally biased region" description="Basic and acidic residues" evidence="8">
    <location>
        <begin position="296"/>
        <end position="312"/>
    </location>
</feature>
<comment type="similarity">
    <text evidence="2">Belongs to the RNase H2 subunit B family.</text>
</comment>
<evidence type="ECO:0000256" key="3">
    <source>
        <dbReference type="ARBA" id="ARBA00011277"/>
    </source>
</evidence>
<dbReference type="AlphaFoldDB" id="A0A8S1CM37"/>
<dbReference type="EMBL" id="CADEPI010000042">
    <property type="protein sequence ID" value="CAB3369041.1"/>
    <property type="molecule type" value="Genomic_DNA"/>
</dbReference>
<evidence type="ECO:0000256" key="6">
    <source>
        <dbReference type="ARBA" id="ARBA00024778"/>
    </source>
</evidence>
<feature type="domain" description="Rnh202 triple barrel" evidence="10">
    <location>
        <begin position="33"/>
        <end position="97"/>
    </location>
</feature>
<dbReference type="InterPro" id="IPR019024">
    <property type="entry name" value="RNase_H2_suB_wHTH"/>
</dbReference>
<dbReference type="GO" id="GO:0006401">
    <property type="term" value="P:RNA catabolic process"/>
    <property type="evidence" value="ECO:0007669"/>
    <property type="project" value="TreeGrafter"/>
</dbReference>
<protein>
    <recommendedName>
        <fullName evidence="4">Ribonuclease H2 subunit B</fullName>
    </recommendedName>
    <alternativeName>
        <fullName evidence="7">Ribonuclease HI subunit B</fullName>
    </alternativeName>
</protein>
<dbReference type="Pfam" id="PF09468">
    <property type="entry name" value="RNase_H2-Ydr279"/>
    <property type="match status" value="1"/>
</dbReference>
<accession>A0A8S1CM37</accession>
<comment type="function">
    <text evidence="6">Non catalytic subunit of RNase H2, an endonuclease that specifically degrades the RNA of RNA:DNA hybrids. Participates in DNA replication, possibly by mediating the removal of lagging-strand Okazaki fragment RNA primers during DNA replication. Mediates the excision of single ribonucleotides from DNA:RNA duplexes.</text>
</comment>
<dbReference type="OrthoDB" id="29098at2759"/>
<evidence type="ECO:0000259" key="9">
    <source>
        <dbReference type="Pfam" id="PF09468"/>
    </source>
</evidence>
<comment type="subunit">
    <text evidence="3">The RNase H2 complex is a heterotrimer composed of the catalytic subunit RNASEH2A and the non-catalytic subunits RNASEH2B and RNASEH2C.</text>
</comment>
<proteinExistence type="inferred from homology"/>
<dbReference type="InterPro" id="IPR040456">
    <property type="entry name" value="RNase_H2_suB"/>
</dbReference>
<evidence type="ECO:0000256" key="1">
    <source>
        <dbReference type="ARBA" id="ARBA00004123"/>
    </source>
</evidence>
<evidence type="ECO:0000256" key="4">
    <source>
        <dbReference type="ARBA" id="ARBA00019062"/>
    </source>
</evidence>
<dbReference type="GO" id="GO:0005654">
    <property type="term" value="C:nucleoplasm"/>
    <property type="evidence" value="ECO:0007669"/>
    <property type="project" value="TreeGrafter"/>
</dbReference>
<feature type="domain" description="Ribonuclease H2 subunit B wHTH" evidence="9">
    <location>
        <begin position="100"/>
        <end position="249"/>
    </location>
</feature>
<dbReference type="Pfam" id="PF17745">
    <property type="entry name" value="Ydr279_N"/>
    <property type="match status" value="1"/>
</dbReference>
<dbReference type="Gene3D" id="2.20.25.530">
    <property type="match status" value="1"/>
</dbReference>
<keyword evidence="5" id="KW-0539">Nucleus</keyword>
<name>A0A8S1CM37_9INSE</name>
<gene>
    <name evidence="11" type="ORF">CLODIP_2_CD02555</name>
</gene>
<dbReference type="InterPro" id="IPR041195">
    <property type="entry name" value="Rnh202_N"/>
</dbReference>
<evidence type="ECO:0000256" key="2">
    <source>
        <dbReference type="ARBA" id="ARBA00009823"/>
    </source>
</evidence>
<evidence type="ECO:0000259" key="10">
    <source>
        <dbReference type="Pfam" id="PF17745"/>
    </source>
</evidence>
<sequence>MPRTKASPKKCVKSQVTNNTLLLILKGDALTIPEGCDGKPNMVKLRHPQTSSQAMFFFSADNKMVQEILSFSEDKRSWVIDDHIQSDGKVHLSTPVDPLFLVLPYLMKSAGRFEPLDQLLQDEDFPETKRLLQCISHKQLRHISDVKGDLYDLNHSKHSNLFQSDVGDESYYRFNEDRAIKWLMKKSKKVCDVLKEKGIHVGPGAVSANFIRGSRYVDNDSAPAETEFLLYSYGILSEYISADLGIKLRSALNLPEASNSDAGNPRKRKLDGADGEASKRNKQDSSIEDASQIKASENKPEKVVQKKETAKDKALARAAAGTKSIASFFKKK</sequence>
<evidence type="ECO:0000313" key="12">
    <source>
        <dbReference type="Proteomes" id="UP000494165"/>
    </source>
</evidence>
<evidence type="ECO:0000313" key="11">
    <source>
        <dbReference type="EMBL" id="CAB3369041.1"/>
    </source>
</evidence>